<keyword evidence="2" id="KW-1185">Reference proteome</keyword>
<gene>
    <name evidence="1" type="ORF">IDH41_21275</name>
</gene>
<dbReference type="GO" id="GO:0016787">
    <property type="term" value="F:hydrolase activity"/>
    <property type="evidence" value="ECO:0007669"/>
    <property type="project" value="UniProtKB-ARBA"/>
</dbReference>
<dbReference type="SUPFAM" id="SSF53649">
    <property type="entry name" value="Alkaline phosphatase-like"/>
    <property type="match status" value="1"/>
</dbReference>
<proteinExistence type="predicted"/>
<evidence type="ECO:0000313" key="2">
    <source>
        <dbReference type="Proteomes" id="UP000632125"/>
    </source>
</evidence>
<comment type="caution">
    <text evidence="1">The sequence shown here is derived from an EMBL/GenBank/DDBJ whole genome shotgun (WGS) entry which is preliminary data.</text>
</comment>
<reference evidence="1" key="1">
    <citation type="submission" date="2020-09" db="EMBL/GenBank/DDBJ databases">
        <title>A novel bacterium of genus Paenibacillus, isolated from South China Sea.</title>
        <authorList>
            <person name="Huang H."/>
            <person name="Mo K."/>
            <person name="Hu Y."/>
        </authorList>
    </citation>
    <scope>NUCLEOTIDE SEQUENCE</scope>
    <source>
        <strain evidence="1">IB182493</strain>
    </source>
</reference>
<dbReference type="EMBL" id="JACXIY010000027">
    <property type="protein sequence ID" value="MBD2871121.1"/>
    <property type="molecule type" value="Genomic_DNA"/>
</dbReference>
<dbReference type="RefSeq" id="WP_190864615.1">
    <property type="nucleotide sequence ID" value="NZ_JACXIY010000027.1"/>
</dbReference>
<name>A0A927CSK9_9BACL</name>
<dbReference type="PANTHER" id="PTHR10151:SF120">
    <property type="entry name" value="BIS(5'-ADENOSYL)-TRIPHOSPHATASE"/>
    <property type="match status" value="1"/>
</dbReference>
<evidence type="ECO:0000313" key="1">
    <source>
        <dbReference type="EMBL" id="MBD2871121.1"/>
    </source>
</evidence>
<dbReference type="Proteomes" id="UP000632125">
    <property type="component" value="Unassembled WGS sequence"/>
</dbReference>
<protein>
    <submittedName>
        <fullName evidence="1">Alkaline phosphatase family protein</fullName>
    </submittedName>
</protein>
<dbReference type="PANTHER" id="PTHR10151">
    <property type="entry name" value="ECTONUCLEOTIDE PYROPHOSPHATASE/PHOSPHODIESTERASE"/>
    <property type="match status" value="1"/>
</dbReference>
<organism evidence="1 2">
    <name type="scientific">Paenibacillus arenilitoris</name>
    <dbReference type="NCBI Taxonomy" id="2772299"/>
    <lineage>
        <taxon>Bacteria</taxon>
        <taxon>Bacillati</taxon>
        <taxon>Bacillota</taxon>
        <taxon>Bacilli</taxon>
        <taxon>Bacillales</taxon>
        <taxon>Paenibacillaceae</taxon>
        <taxon>Paenibacillus</taxon>
    </lineage>
</organism>
<dbReference type="InterPro" id="IPR002591">
    <property type="entry name" value="Phosphodiest/P_Trfase"/>
</dbReference>
<dbReference type="Gene3D" id="3.40.720.10">
    <property type="entry name" value="Alkaline Phosphatase, subunit A"/>
    <property type="match status" value="1"/>
</dbReference>
<accession>A0A927CSK9</accession>
<dbReference type="AlphaFoldDB" id="A0A927CSK9"/>
<sequence>MRGAEPLRIDGKYLLVAVILTLCVGCTGHPAAPKENDLLRMQAGNGKSSKKVIFILVDSLMHRSIDLGIKQKKLPTFQYLIDHGQYYNDLVSSFPTMSVTIDSTLLTGTHPDEHRIPGLIWLSSKEGKMINYGTGPAEIMKQGVGPVLRDALFHLNENHLSPGVETIFERLHRAGITSGSINGLIYRGKVPHALSFPRWIAGAASLPAEHRVKGPDFLAFGAFSNPFEGRTNLTDRLTKRFGFNNDYAVEAVTELIRSDKLPDFLFVYMPDMDRTIHRRGPSDLEGVQSVDRQLGALLQAFGSKEKALEKSVIVVAGDSGMSQLLPAAEQPVVDLTAILDEYSVLAPGQPAGAGAEIALAVNETMAYVYKLSAGDSLRDIAGRLNEEARIDFTAWKEDGWIQVMQAGADGRSFRYHPGGGYKDRYGQKWTVEGDAAALDVRLNEREPSLAYGNYPDALRRLFGALHSHEGEYLVVAAKEGYELSGQSSPTHKGGGGHGAMNRTESLVPLLIGGTKEKPSSMRIVDLKDYVLKLLLP</sequence>
<dbReference type="InterPro" id="IPR017850">
    <property type="entry name" value="Alkaline_phosphatase_core_sf"/>
</dbReference>
<dbReference type="Pfam" id="PF01663">
    <property type="entry name" value="Phosphodiest"/>
    <property type="match status" value="1"/>
</dbReference>